<evidence type="ECO:0000313" key="1">
    <source>
        <dbReference type="EMBL" id="GBP77213.1"/>
    </source>
</evidence>
<gene>
    <name evidence="1" type="ORF">EVAR_56949_1</name>
</gene>
<dbReference type="AlphaFoldDB" id="A0A4C1YQE6"/>
<comment type="caution">
    <text evidence="1">The sequence shown here is derived from an EMBL/GenBank/DDBJ whole genome shotgun (WGS) entry which is preliminary data.</text>
</comment>
<evidence type="ECO:0000313" key="2">
    <source>
        <dbReference type="Proteomes" id="UP000299102"/>
    </source>
</evidence>
<organism evidence="1 2">
    <name type="scientific">Eumeta variegata</name>
    <name type="common">Bagworm moth</name>
    <name type="synonym">Eumeta japonica</name>
    <dbReference type="NCBI Taxonomy" id="151549"/>
    <lineage>
        <taxon>Eukaryota</taxon>
        <taxon>Metazoa</taxon>
        <taxon>Ecdysozoa</taxon>
        <taxon>Arthropoda</taxon>
        <taxon>Hexapoda</taxon>
        <taxon>Insecta</taxon>
        <taxon>Pterygota</taxon>
        <taxon>Neoptera</taxon>
        <taxon>Endopterygota</taxon>
        <taxon>Lepidoptera</taxon>
        <taxon>Glossata</taxon>
        <taxon>Ditrysia</taxon>
        <taxon>Tineoidea</taxon>
        <taxon>Psychidae</taxon>
        <taxon>Oiketicinae</taxon>
        <taxon>Eumeta</taxon>
    </lineage>
</organism>
<sequence>MCMGAIREWSSLPMDTRNLRTVTVVLPASLVGIRYRVERVNRGVNVFILCEGVIQRRGVDYPKSHSLDSGSCYFSSVFCEGMVSNRWSRPIFMLHPS</sequence>
<accession>A0A4C1YQE6</accession>
<reference evidence="1 2" key="1">
    <citation type="journal article" date="2019" name="Commun. Biol.">
        <title>The bagworm genome reveals a unique fibroin gene that provides high tensile strength.</title>
        <authorList>
            <person name="Kono N."/>
            <person name="Nakamura H."/>
            <person name="Ohtoshi R."/>
            <person name="Tomita M."/>
            <person name="Numata K."/>
            <person name="Arakawa K."/>
        </authorList>
    </citation>
    <scope>NUCLEOTIDE SEQUENCE [LARGE SCALE GENOMIC DNA]</scope>
</reference>
<dbReference type="EMBL" id="BGZK01001322">
    <property type="protein sequence ID" value="GBP77213.1"/>
    <property type="molecule type" value="Genomic_DNA"/>
</dbReference>
<name>A0A4C1YQE6_EUMVA</name>
<proteinExistence type="predicted"/>
<dbReference type="Proteomes" id="UP000299102">
    <property type="component" value="Unassembled WGS sequence"/>
</dbReference>
<protein>
    <submittedName>
        <fullName evidence="1">Uncharacterized protein</fullName>
    </submittedName>
</protein>
<keyword evidence="2" id="KW-1185">Reference proteome</keyword>